<feature type="chain" id="PRO_5032284941" evidence="2">
    <location>
        <begin position="18"/>
        <end position="127"/>
    </location>
</feature>
<dbReference type="KEGG" id="phet:94291511"/>
<dbReference type="AlphaFoldDB" id="A0A836LGL4"/>
<comment type="caution">
    <text evidence="3">The sequence shown here is derived from an EMBL/GenBank/DDBJ whole genome shotgun (WGS) entry which is preliminary data.</text>
</comment>
<reference evidence="3 4" key="1">
    <citation type="submission" date="2021-02" db="EMBL/GenBank/DDBJ databases">
        <title>Porcisia hertigi Genome sequencing and assembly.</title>
        <authorList>
            <person name="Almutairi H."/>
            <person name="Gatherer D."/>
        </authorList>
    </citation>
    <scope>NUCLEOTIDE SEQUENCE [LARGE SCALE GENOMIC DNA]</scope>
    <source>
        <strain evidence="3 4">C119</strain>
    </source>
</reference>
<feature type="compositionally biased region" description="Acidic residues" evidence="1">
    <location>
        <begin position="116"/>
        <end position="127"/>
    </location>
</feature>
<dbReference type="OrthoDB" id="264113at2759"/>
<evidence type="ECO:0000313" key="3">
    <source>
        <dbReference type="EMBL" id="KAG5508220.1"/>
    </source>
</evidence>
<feature type="signal peptide" evidence="2">
    <location>
        <begin position="1"/>
        <end position="17"/>
    </location>
</feature>
<dbReference type="EMBL" id="JAFJZO010000017">
    <property type="protein sequence ID" value="KAG5508220.1"/>
    <property type="molecule type" value="Genomic_DNA"/>
</dbReference>
<feature type="compositionally biased region" description="Low complexity" evidence="1">
    <location>
        <begin position="96"/>
        <end position="110"/>
    </location>
</feature>
<gene>
    <name evidence="3" type="ORF">JKF63_05476</name>
</gene>
<dbReference type="GeneID" id="94291511"/>
<organism evidence="3 4">
    <name type="scientific">Porcisia hertigi</name>
    <dbReference type="NCBI Taxonomy" id="2761500"/>
    <lineage>
        <taxon>Eukaryota</taxon>
        <taxon>Discoba</taxon>
        <taxon>Euglenozoa</taxon>
        <taxon>Kinetoplastea</taxon>
        <taxon>Metakinetoplastina</taxon>
        <taxon>Trypanosomatida</taxon>
        <taxon>Trypanosomatidae</taxon>
        <taxon>Leishmaniinae</taxon>
        <taxon>Porcisia</taxon>
    </lineage>
</organism>
<proteinExistence type="predicted"/>
<keyword evidence="2" id="KW-0732">Signal</keyword>
<name>A0A836LGL4_9TRYP</name>
<protein>
    <submittedName>
        <fullName evidence="3">Uncharacterized protein</fullName>
    </submittedName>
</protein>
<dbReference type="Proteomes" id="UP000674318">
    <property type="component" value="Chromosome 17"/>
</dbReference>
<evidence type="ECO:0000256" key="2">
    <source>
        <dbReference type="SAM" id="SignalP"/>
    </source>
</evidence>
<feature type="region of interest" description="Disordered" evidence="1">
    <location>
        <begin position="65"/>
        <end position="127"/>
    </location>
</feature>
<evidence type="ECO:0000256" key="1">
    <source>
        <dbReference type="SAM" id="MobiDB-lite"/>
    </source>
</evidence>
<keyword evidence="4" id="KW-1185">Reference proteome</keyword>
<evidence type="ECO:0000313" key="4">
    <source>
        <dbReference type="Proteomes" id="UP000674318"/>
    </source>
</evidence>
<dbReference type="RefSeq" id="XP_067758109.1">
    <property type="nucleotide sequence ID" value="XM_067901434.1"/>
</dbReference>
<accession>A0A836LGL4</accession>
<sequence length="127" mass="14518">MLILLFLVLSFPSLFRSSPHPFLPLQAKPTEFAMSFSTKLSMWWGSVTAKTEQLFNKEKQRLVTHEYYDNPNPRTTRPKSLHSIRGSMRTAESARSSQHSNSDGNSSKSSRWQQEDQIEDDITAVGK</sequence>